<name>A0A292PKS6_9PEZI</name>
<dbReference type="Pfam" id="PF07938">
    <property type="entry name" value="Fungal_lectin"/>
    <property type="match status" value="2"/>
</dbReference>
<dbReference type="AlphaFoldDB" id="A0A292PKS6"/>
<dbReference type="InterPro" id="IPR012475">
    <property type="entry name" value="Fungal_lectin"/>
</dbReference>
<sequence length="298" mass="33199">MEAMLVRSPLASYCFTSNARANVRVCYQGQRGRIGMSSYDEKSGWAIEASPGSALLNNGIAVTGWDYGDEERVYFIGKGDKIFEVCYEQIFRNTVYTTYQYLISSAAAATGVIGRTAAHYSNLAAISFEGNDETRQIRVFFQAKDNIIHEVCGDGEGNWREGQTFSAATPATCIASSQDPDRAYYYRLFYQKPNTAFIEYVKEEDIEWQEDSHRVFTVNSHNRLCITECGSGDDWSNTRTITRTMPSSPTTAVSAIGDPVPVRVYFQVQGSQITEWGTDNDMVDYDVITESVPTQGSG</sequence>
<keyword evidence="3" id="KW-1185">Reference proteome</keyword>
<dbReference type="Proteomes" id="UP001412239">
    <property type="component" value="Unassembled WGS sequence"/>
</dbReference>
<dbReference type="EMBL" id="LN891233">
    <property type="protein sequence ID" value="CUS07208.1"/>
    <property type="molecule type" value="Genomic_DNA"/>
</dbReference>
<dbReference type="SUPFAM" id="SSF89372">
    <property type="entry name" value="Fucose-specific lectin"/>
    <property type="match status" value="1"/>
</dbReference>
<comment type="similarity">
    <text evidence="1">Belongs to the fungal fucose-specific lectin family.</text>
</comment>
<evidence type="ECO:0000256" key="1">
    <source>
        <dbReference type="ARBA" id="ARBA00009042"/>
    </source>
</evidence>
<reference evidence="2" key="1">
    <citation type="submission" date="2015-10" db="EMBL/GenBank/DDBJ databases">
        <authorList>
            <person name="Regsiter A."/>
            <person name="william w."/>
        </authorList>
    </citation>
    <scope>NUCLEOTIDE SEQUENCE</scope>
    <source>
        <strain evidence="2">Montdore</strain>
    </source>
</reference>
<proteinExistence type="inferred from homology"/>
<organism evidence="2 3">
    <name type="scientific">Tuber aestivum</name>
    <name type="common">summer truffle</name>
    <dbReference type="NCBI Taxonomy" id="59557"/>
    <lineage>
        <taxon>Eukaryota</taxon>
        <taxon>Fungi</taxon>
        <taxon>Dikarya</taxon>
        <taxon>Ascomycota</taxon>
        <taxon>Pezizomycotina</taxon>
        <taxon>Pezizomycetes</taxon>
        <taxon>Pezizales</taxon>
        <taxon>Tuberaceae</taxon>
        <taxon>Tuber</taxon>
    </lineage>
</organism>
<protein>
    <submittedName>
        <fullName evidence="2">Uncharacterized protein</fullName>
    </submittedName>
</protein>
<evidence type="ECO:0000313" key="3">
    <source>
        <dbReference type="Proteomes" id="UP001412239"/>
    </source>
</evidence>
<accession>A0A292PKS6</accession>
<dbReference type="Gene3D" id="2.120.10.70">
    <property type="entry name" value="Fucose-specific lectin"/>
    <property type="match status" value="1"/>
</dbReference>
<gene>
    <name evidence="2" type="ORF">GSTUAT00008698001</name>
</gene>
<evidence type="ECO:0000313" key="2">
    <source>
        <dbReference type="EMBL" id="CUS07208.1"/>
    </source>
</evidence>